<dbReference type="EMBL" id="OU466857">
    <property type="protein sequence ID" value="CAH2036731.1"/>
    <property type="molecule type" value="Genomic_DNA"/>
</dbReference>
<dbReference type="PANTHER" id="PTHR17985:SF8">
    <property type="entry name" value="TRANSPORT AND GOLGI ORGANIZATION PROTEIN 2 HOMOLOG"/>
    <property type="match status" value="1"/>
</dbReference>
<evidence type="ECO:0000313" key="1">
    <source>
        <dbReference type="EMBL" id="CAH2036731.1"/>
    </source>
</evidence>
<dbReference type="InterPro" id="IPR008551">
    <property type="entry name" value="TANGO2"/>
</dbReference>
<proteinExistence type="predicted"/>
<keyword evidence="2" id="KW-1185">Reference proteome</keyword>
<gene>
    <name evidence="1" type="ORF">TAV2_LOCUS1131</name>
</gene>
<organism evidence="1 2">
    <name type="scientific">Thlaspi arvense</name>
    <name type="common">Field penny-cress</name>
    <dbReference type="NCBI Taxonomy" id="13288"/>
    <lineage>
        <taxon>Eukaryota</taxon>
        <taxon>Viridiplantae</taxon>
        <taxon>Streptophyta</taxon>
        <taxon>Embryophyta</taxon>
        <taxon>Tracheophyta</taxon>
        <taxon>Spermatophyta</taxon>
        <taxon>Magnoliopsida</taxon>
        <taxon>eudicotyledons</taxon>
        <taxon>Gunneridae</taxon>
        <taxon>Pentapetalae</taxon>
        <taxon>rosids</taxon>
        <taxon>malvids</taxon>
        <taxon>Brassicales</taxon>
        <taxon>Brassicaceae</taxon>
        <taxon>Thlaspideae</taxon>
        <taxon>Thlaspi</taxon>
    </lineage>
</organism>
<sequence>MGGIVAFQWEQQQLTVLQNRDNWEARQVISYDFIRHFGLLNFACINACCITLVIKAAAWDEDNKILAGRCEVNGGTWFGVSRNGRVAFLADSALLFDGHDVTDVSGGGAEWLPVQFVESKMSPKKFAEELQRIEKNSCMNGDDEEDDYEMDPDERGLTYNLIVADITSSSMYYICKPMAFKPRVDIEKVAFGVHTLSSDGLDNPESPKDLRLKGLFNGIIVAYKNKQLPPLKELAERLMYDRVQAVQGDQLSALFVEKMDFQPLTEDDEKKRYGTTSTTAFAVKPTKEVVFYERHFEPGGGWTHHDFTFNITA</sequence>
<accession>A0AAU9RA19</accession>
<reference evidence="1 2" key="1">
    <citation type="submission" date="2022-03" db="EMBL/GenBank/DDBJ databases">
        <authorList>
            <person name="Nunn A."/>
            <person name="Chopra R."/>
            <person name="Nunn A."/>
            <person name="Contreras Garrido A."/>
        </authorList>
    </citation>
    <scope>NUCLEOTIDE SEQUENCE [LARGE SCALE GENOMIC DNA]</scope>
</reference>
<dbReference type="Proteomes" id="UP000836841">
    <property type="component" value="Chromosome 1"/>
</dbReference>
<evidence type="ECO:0000313" key="2">
    <source>
        <dbReference type="Proteomes" id="UP000836841"/>
    </source>
</evidence>
<dbReference type="PANTHER" id="PTHR17985">
    <property type="entry name" value="SER/THR-RICH PROTEIN T10 IN DGCR REGION"/>
    <property type="match status" value="1"/>
</dbReference>
<dbReference type="AlphaFoldDB" id="A0AAU9RA19"/>
<name>A0AAU9RA19_THLAR</name>
<dbReference type="Pfam" id="PF05742">
    <property type="entry name" value="TANGO2"/>
    <property type="match status" value="1"/>
</dbReference>
<protein>
    <submittedName>
        <fullName evidence="1">Uncharacterized protein</fullName>
    </submittedName>
</protein>